<proteinExistence type="predicted"/>
<comment type="caution">
    <text evidence="2">The sequence shown here is derived from an EMBL/GenBank/DDBJ whole genome shotgun (WGS) entry which is preliminary data.</text>
</comment>
<feature type="region of interest" description="Disordered" evidence="1">
    <location>
        <begin position="188"/>
        <end position="255"/>
    </location>
</feature>
<feature type="region of interest" description="Disordered" evidence="1">
    <location>
        <begin position="144"/>
        <end position="176"/>
    </location>
</feature>
<dbReference type="AlphaFoldDB" id="A0A814CC88"/>
<protein>
    <submittedName>
        <fullName evidence="2">Uncharacterized protein</fullName>
    </submittedName>
</protein>
<evidence type="ECO:0000313" key="3">
    <source>
        <dbReference type="Proteomes" id="UP000663879"/>
    </source>
</evidence>
<keyword evidence="3" id="KW-1185">Reference proteome</keyword>
<feature type="compositionally biased region" description="Basic and acidic residues" evidence="1">
    <location>
        <begin position="206"/>
        <end position="224"/>
    </location>
</feature>
<organism evidence="2 3">
    <name type="scientific">Brachionus calyciflorus</name>
    <dbReference type="NCBI Taxonomy" id="104777"/>
    <lineage>
        <taxon>Eukaryota</taxon>
        <taxon>Metazoa</taxon>
        <taxon>Spiralia</taxon>
        <taxon>Gnathifera</taxon>
        <taxon>Rotifera</taxon>
        <taxon>Eurotatoria</taxon>
        <taxon>Monogononta</taxon>
        <taxon>Pseudotrocha</taxon>
        <taxon>Ploima</taxon>
        <taxon>Brachionidae</taxon>
        <taxon>Brachionus</taxon>
    </lineage>
</organism>
<accession>A0A814CC88</accession>
<gene>
    <name evidence="2" type="ORF">OXX778_LOCUS13281</name>
</gene>
<dbReference type="Proteomes" id="UP000663879">
    <property type="component" value="Unassembled WGS sequence"/>
</dbReference>
<dbReference type="OrthoDB" id="10657728at2759"/>
<feature type="region of interest" description="Disordered" evidence="1">
    <location>
        <begin position="80"/>
        <end position="105"/>
    </location>
</feature>
<sequence length="301" mass="34855">MEEIKQTEVPIQEKTILDENDDGFTSIANNDPLKDLLDENNNLFKDLKLDDHEQEDEKSVTDKVECKEKRQNRAYFNRRLNNVNDSKNSQGSRENNKNNNYNKKYNFKSNLNIDTDTTPINDLKSRLDFRTRIPTIVDDLYLDPSRLPNRQNRGQNYNQNFNRQNGKKNDNKPFNNEKMVITRDFQNTGRQVNYYGNNKKNNQFSNDRKKEEKEVQMKKHEKIPSHNLTPPPTPVQTSSSSKIAPPPGLAFPDGQNERFADKEYAAAIAAFLMSNQIFAPIQGASLTHLSDTHLDNQFNSL</sequence>
<feature type="compositionally biased region" description="Polar residues" evidence="1">
    <location>
        <begin position="188"/>
        <end position="205"/>
    </location>
</feature>
<reference evidence="2" key="1">
    <citation type="submission" date="2021-02" db="EMBL/GenBank/DDBJ databases">
        <authorList>
            <person name="Nowell W R."/>
        </authorList>
    </citation>
    <scope>NUCLEOTIDE SEQUENCE</scope>
    <source>
        <strain evidence="2">Ploen Becks lab</strain>
    </source>
</reference>
<feature type="compositionally biased region" description="Polar residues" evidence="1">
    <location>
        <begin position="80"/>
        <end position="93"/>
    </location>
</feature>
<feature type="compositionally biased region" description="Low complexity" evidence="1">
    <location>
        <begin position="149"/>
        <end position="164"/>
    </location>
</feature>
<evidence type="ECO:0000313" key="2">
    <source>
        <dbReference type="EMBL" id="CAF0938186.1"/>
    </source>
</evidence>
<name>A0A814CC88_9BILA</name>
<dbReference type="EMBL" id="CAJNOC010002526">
    <property type="protein sequence ID" value="CAF0938186.1"/>
    <property type="molecule type" value="Genomic_DNA"/>
</dbReference>
<evidence type="ECO:0000256" key="1">
    <source>
        <dbReference type="SAM" id="MobiDB-lite"/>
    </source>
</evidence>